<comment type="caution">
    <text evidence="1">The sequence shown here is derived from an EMBL/GenBank/DDBJ whole genome shotgun (WGS) entry which is preliminary data.</text>
</comment>
<evidence type="ECO:0000313" key="2">
    <source>
        <dbReference type="Proteomes" id="UP001148838"/>
    </source>
</evidence>
<accession>A0ABQ8S521</accession>
<protein>
    <submittedName>
        <fullName evidence="1">Uncharacterized protein</fullName>
    </submittedName>
</protein>
<organism evidence="1 2">
    <name type="scientific">Periplaneta americana</name>
    <name type="common">American cockroach</name>
    <name type="synonym">Blatta americana</name>
    <dbReference type="NCBI Taxonomy" id="6978"/>
    <lineage>
        <taxon>Eukaryota</taxon>
        <taxon>Metazoa</taxon>
        <taxon>Ecdysozoa</taxon>
        <taxon>Arthropoda</taxon>
        <taxon>Hexapoda</taxon>
        <taxon>Insecta</taxon>
        <taxon>Pterygota</taxon>
        <taxon>Neoptera</taxon>
        <taxon>Polyneoptera</taxon>
        <taxon>Dictyoptera</taxon>
        <taxon>Blattodea</taxon>
        <taxon>Blattoidea</taxon>
        <taxon>Blattidae</taxon>
        <taxon>Blattinae</taxon>
        <taxon>Periplaneta</taxon>
    </lineage>
</organism>
<dbReference type="Proteomes" id="UP001148838">
    <property type="component" value="Unassembled WGS sequence"/>
</dbReference>
<evidence type="ECO:0000313" key="1">
    <source>
        <dbReference type="EMBL" id="KAJ4428961.1"/>
    </source>
</evidence>
<keyword evidence="2" id="KW-1185">Reference proteome</keyword>
<name>A0ABQ8S521_PERAM</name>
<proteinExistence type="predicted"/>
<reference evidence="1 2" key="1">
    <citation type="journal article" date="2022" name="Allergy">
        <title>Genome assembly and annotation of Periplaneta americana reveal a comprehensive cockroach allergen profile.</title>
        <authorList>
            <person name="Wang L."/>
            <person name="Xiong Q."/>
            <person name="Saelim N."/>
            <person name="Wang L."/>
            <person name="Nong W."/>
            <person name="Wan A.T."/>
            <person name="Shi M."/>
            <person name="Liu X."/>
            <person name="Cao Q."/>
            <person name="Hui J.H.L."/>
            <person name="Sookrung N."/>
            <person name="Leung T.F."/>
            <person name="Tungtrongchitr A."/>
            <person name="Tsui S.K.W."/>
        </authorList>
    </citation>
    <scope>NUCLEOTIDE SEQUENCE [LARGE SCALE GENOMIC DNA]</scope>
    <source>
        <strain evidence="1">PWHHKU_190912</strain>
    </source>
</reference>
<gene>
    <name evidence="1" type="ORF">ANN_25957</name>
</gene>
<sequence length="245" mass="27822">MLPRYWGHPEVSTVKTSVPTASSHRIYNRTEKALLRDRIHQTRRELAWNDKNLYSLHLQLSYILTTEDWTDVDRMTHATMTSTSLHITDRLKKKYENSVTTKAPAELRSNTTCVTVQDIIANVESGIRGVSMDKAEEIRRETARILQRAQPSKSNLTRDESRAIKSLNEKEDILILAADKGNATVILNTKDYERKIGDLLDPNTYKKLTRDPTAAILKKTNQLINTSSIPAAVQRSIKKSEALPP</sequence>
<dbReference type="EMBL" id="JAJSOF020000036">
    <property type="protein sequence ID" value="KAJ4428961.1"/>
    <property type="molecule type" value="Genomic_DNA"/>
</dbReference>